<dbReference type="AlphaFoldDB" id="M0LSJ2"/>
<evidence type="ECO:0000256" key="1">
    <source>
        <dbReference type="SAM" id="MobiDB-lite"/>
    </source>
</evidence>
<feature type="compositionally biased region" description="Low complexity" evidence="1">
    <location>
        <begin position="15"/>
        <end position="27"/>
    </location>
</feature>
<protein>
    <submittedName>
        <fullName evidence="2">Uncharacterized protein</fullName>
    </submittedName>
</protein>
<evidence type="ECO:0000313" key="2">
    <source>
        <dbReference type="EMBL" id="EMA36502.1"/>
    </source>
</evidence>
<dbReference type="PATRIC" id="fig|1132509.6.peg.3408"/>
<reference evidence="2 3" key="1">
    <citation type="journal article" date="2014" name="PLoS Genet.">
        <title>Phylogenetically driven sequencing of extremely halophilic archaea reveals strategies for static and dynamic osmo-response.</title>
        <authorList>
            <person name="Becker E.A."/>
            <person name="Seitzer P.M."/>
            <person name="Tritt A."/>
            <person name="Larsen D."/>
            <person name="Krusor M."/>
            <person name="Yao A.I."/>
            <person name="Wu D."/>
            <person name="Madern D."/>
            <person name="Eisen J.A."/>
            <person name="Darling A.E."/>
            <person name="Facciotti M.T."/>
        </authorList>
    </citation>
    <scope>NUCLEOTIDE SEQUENCE [LARGE SCALE GENOMIC DNA]</scope>
    <source>
        <strain evidence="2 3">100A6</strain>
    </source>
</reference>
<dbReference type="OrthoDB" id="212578at2157"/>
<organism evidence="2 3">
    <name type="scientific">Halococcus hamelinensis 100A6</name>
    <dbReference type="NCBI Taxonomy" id="1132509"/>
    <lineage>
        <taxon>Archaea</taxon>
        <taxon>Methanobacteriati</taxon>
        <taxon>Methanobacteriota</taxon>
        <taxon>Stenosarchaea group</taxon>
        <taxon>Halobacteria</taxon>
        <taxon>Halobacteriales</taxon>
        <taxon>Halococcaceae</taxon>
        <taxon>Halococcus</taxon>
    </lineage>
</organism>
<gene>
    <name evidence="2" type="ORF">C447_14631</name>
</gene>
<keyword evidence="3" id="KW-1185">Reference proteome</keyword>
<feature type="region of interest" description="Disordered" evidence="1">
    <location>
        <begin position="1"/>
        <end position="30"/>
    </location>
</feature>
<evidence type="ECO:0000313" key="3">
    <source>
        <dbReference type="Proteomes" id="UP000011566"/>
    </source>
</evidence>
<dbReference type="RefSeq" id="WP_007695181.1">
    <property type="nucleotide sequence ID" value="NZ_AJRK01000014.1"/>
</dbReference>
<accession>M0LSJ2</accession>
<proteinExistence type="predicted"/>
<sequence length="115" mass="12374">MKTMTQTSHENRTATTDPSSPDTPDSPAVLLRNEDDTTHDLDVRIAGGDTVLAEGRHTVAGDSQRTVITGTGDETLRVDLRADHGGCASLTVDFHRSPVPEFVVRRDTILVAGLH</sequence>
<comment type="caution">
    <text evidence="2">The sequence shown here is derived from an EMBL/GenBank/DDBJ whole genome shotgun (WGS) entry which is preliminary data.</text>
</comment>
<name>M0LSJ2_9EURY</name>
<dbReference type="Proteomes" id="UP000011566">
    <property type="component" value="Unassembled WGS sequence"/>
</dbReference>
<dbReference type="EMBL" id="AOMB01000041">
    <property type="protein sequence ID" value="EMA36502.1"/>
    <property type="molecule type" value="Genomic_DNA"/>
</dbReference>